<keyword evidence="9" id="KW-1185">Reference proteome</keyword>
<dbReference type="InterPro" id="IPR039420">
    <property type="entry name" value="WalR-like"/>
</dbReference>
<dbReference type="PANTHER" id="PTHR43214:SF41">
    <property type="entry name" value="NITRATE_NITRITE RESPONSE REGULATOR PROTEIN NARP"/>
    <property type="match status" value="1"/>
</dbReference>
<dbReference type="Pfam" id="PF00072">
    <property type="entry name" value="Response_reg"/>
    <property type="match status" value="1"/>
</dbReference>
<dbReference type="Gene3D" id="3.40.50.2300">
    <property type="match status" value="1"/>
</dbReference>
<reference evidence="8 9" key="1">
    <citation type="submission" date="2023-07" db="EMBL/GenBank/DDBJ databases">
        <title>Sorghum-associated microbial communities from plants grown in Nebraska, USA.</title>
        <authorList>
            <person name="Schachtman D."/>
        </authorList>
    </citation>
    <scope>NUCLEOTIDE SEQUENCE [LARGE SCALE GENOMIC DNA]</scope>
    <source>
        <strain evidence="8 9">BE308</strain>
    </source>
</reference>
<dbReference type="Pfam" id="PF00196">
    <property type="entry name" value="GerE"/>
    <property type="match status" value="1"/>
</dbReference>
<dbReference type="InterPro" id="IPR011006">
    <property type="entry name" value="CheY-like_superfamily"/>
</dbReference>
<dbReference type="InterPro" id="IPR001789">
    <property type="entry name" value="Sig_transdc_resp-reg_receiver"/>
</dbReference>
<feature type="modified residue" description="4-aspartylphosphate" evidence="5">
    <location>
        <position position="99"/>
    </location>
</feature>
<evidence type="ECO:0000259" key="6">
    <source>
        <dbReference type="PROSITE" id="PS50043"/>
    </source>
</evidence>
<keyword evidence="2" id="KW-0805">Transcription regulation</keyword>
<dbReference type="SMART" id="SM00421">
    <property type="entry name" value="HTH_LUXR"/>
    <property type="match status" value="1"/>
</dbReference>
<protein>
    <submittedName>
        <fullName evidence="8">DNA-binding NarL/FixJ family response regulator</fullName>
    </submittedName>
</protein>
<dbReference type="InterPro" id="IPR016032">
    <property type="entry name" value="Sig_transdc_resp-reg_C-effctor"/>
</dbReference>
<dbReference type="CDD" id="cd06170">
    <property type="entry name" value="LuxR_C_like"/>
    <property type="match status" value="1"/>
</dbReference>
<evidence type="ECO:0000259" key="7">
    <source>
        <dbReference type="PROSITE" id="PS50110"/>
    </source>
</evidence>
<evidence type="ECO:0000256" key="2">
    <source>
        <dbReference type="ARBA" id="ARBA00023015"/>
    </source>
</evidence>
<dbReference type="EMBL" id="JAVDXO010000015">
    <property type="protein sequence ID" value="MDR7308826.1"/>
    <property type="molecule type" value="Genomic_DNA"/>
</dbReference>
<dbReference type="SUPFAM" id="SSF46894">
    <property type="entry name" value="C-terminal effector domain of the bipartite response regulators"/>
    <property type="match status" value="1"/>
</dbReference>
<keyword evidence="1 5" id="KW-0597">Phosphoprotein</keyword>
<gene>
    <name evidence="8" type="ORF">J2X15_004149</name>
</gene>
<dbReference type="SMART" id="SM00448">
    <property type="entry name" value="REC"/>
    <property type="match status" value="1"/>
</dbReference>
<dbReference type="InterPro" id="IPR058245">
    <property type="entry name" value="NreC/VraR/RcsB-like_REC"/>
</dbReference>
<dbReference type="GO" id="GO:0003677">
    <property type="term" value="F:DNA binding"/>
    <property type="evidence" value="ECO:0007669"/>
    <property type="project" value="UniProtKB-KW"/>
</dbReference>
<keyword evidence="3 8" id="KW-0238">DNA-binding</keyword>
<dbReference type="PROSITE" id="PS50043">
    <property type="entry name" value="HTH_LUXR_2"/>
    <property type="match status" value="1"/>
</dbReference>
<dbReference type="SUPFAM" id="SSF52172">
    <property type="entry name" value="CheY-like"/>
    <property type="match status" value="1"/>
</dbReference>
<dbReference type="PROSITE" id="PS50110">
    <property type="entry name" value="RESPONSE_REGULATORY"/>
    <property type="match status" value="1"/>
</dbReference>
<dbReference type="Proteomes" id="UP001268089">
    <property type="component" value="Unassembled WGS sequence"/>
</dbReference>
<evidence type="ECO:0000256" key="1">
    <source>
        <dbReference type="ARBA" id="ARBA00022553"/>
    </source>
</evidence>
<comment type="caution">
    <text evidence="8">The sequence shown here is derived from an EMBL/GenBank/DDBJ whole genome shotgun (WGS) entry which is preliminary data.</text>
</comment>
<dbReference type="PANTHER" id="PTHR43214">
    <property type="entry name" value="TWO-COMPONENT RESPONSE REGULATOR"/>
    <property type="match status" value="1"/>
</dbReference>
<name>A0ABU1ZTD9_9BURK</name>
<evidence type="ECO:0000256" key="5">
    <source>
        <dbReference type="PROSITE-ProRule" id="PRU00169"/>
    </source>
</evidence>
<evidence type="ECO:0000256" key="4">
    <source>
        <dbReference type="ARBA" id="ARBA00023163"/>
    </source>
</evidence>
<dbReference type="PRINTS" id="PR00038">
    <property type="entry name" value="HTHLUXR"/>
</dbReference>
<evidence type="ECO:0000256" key="3">
    <source>
        <dbReference type="ARBA" id="ARBA00023125"/>
    </source>
</evidence>
<dbReference type="InterPro" id="IPR000792">
    <property type="entry name" value="Tscrpt_reg_LuxR_C"/>
</dbReference>
<organism evidence="8 9">
    <name type="scientific">Rhodoferax saidenbachensis</name>
    <dbReference type="NCBI Taxonomy" id="1484693"/>
    <lineage>
        <taxon>Bacteria</taxon>
        <taxon>Pseudomonadati</taxon>
        <taxon>Pseudomonadota</taxon>
        <taxon>Betaproteobacteria</taxon>
        <taxon>Burkholderiales</taxon>
        <taxon>Comamonadaceae</taxon>
        <taxon>Rhodoferax</taxon>
    </lineage>
</organism>
<sequence length="265" mass="28771">MQRLIHWHPAWRVSRVADGLGPTGVEGVLHNSALMQTVDPAPEPAPIRVVIVEDDPDFRDALSRIVQAAPDMQLVAMASTQAEGLALLQGLPADVLLVDLGLPDGSGIDVIRAAALQWPHCSIMVSTNFGDETHVMRSIEAGAAGYLLKDSSQAKMIDEIRSLASGGSPISPIIARQVLAHFRRTTSRKTVTPASAEDPSSLLSAREKEVLNFITKGFSMPEIAQLMQLSHFTIRSFVRRIYSKLKVTSKAEAIYEARTLGFLPD</sequence>
<accession>A0ABU1ZTD9</accession>
<evidence type="ECO:0000313" key="8">
    <source>
        <dbReference type="EMBL" id="MDR7308826.1"/>
    </source>
</evidence>
<proteinExistence type="predicted"/>
<keyword evidence="4" id="KW-0804">Transcription</keyword>
<feature type="domain" description="Response regulatory" evidence="7">
    <location>
        <begin position="48"/>
        <end position="164"/>
    </location>
</feature>
<dbReference type="CDD" id="cd17535">
    <property type="entry name" value="REC_NarL-like"/>
    <property type="match status" value="1"/>
</dbReference>
<evidence type="ECO:0000313" key="9">
    <source>
        <dbReference type="Proteomes" id="UP001268089"/>
    </source>
</evidence>
<feature type="domain" description="HTH luxR-type" evidence="6">
    <location>
        <begin position="196"/>
        <end position="261"/>
    </location>
</feature>